<evidence type="ECO:0000256" key="33">
    <source>
        <dbReference type="SAM" id="Phobius"/>
    </source>
</evidence>
<keyword evidence="35" id="KW-1185">Reference proteome</keyword>
<dbReference type="InterPro" id="IPR002159">
    <property type="entry name" value="CD36_fam"/>
</dbReference>
<evidence type="ECO:0000256" key="2">
    <source>
        <dbReference type="ARBA" id="ARBA00000626"/>
    </source>
</evidence>
<keyword evidence="19" id="KW-0333">Golgi apparatus</keyword>
<evidence type="ECO:0000256" key="20">
    <source>
        <dbReference type="ARBA" id="ARBA00023055"/>
    </source>
</evidence>
<accession>A0A5J5CES3</accession>
<dbReference type="AlphaFoldDB" id="A0A5J5CES3"/>
<feature type="disulfide bond" evidence="32">
    <location>
        <begin position="236"/>
        <end position="304"/>
    </location>
</feature>
<dbReference type="GO" id="GO:0005041">
    <property type="term" value="F:low-density lipoprotein particle receptor activity"/>
    <property type="evidence" value="ECO:0007669"/>
    <property type="project" value="TreeGrafter"/>
</dbReference>
<evidence type="ECO:0000256" key="21">
    <source>
        <dbReference type="ARBA" id="ARBA00023136"/>
    </source>
</evidence>
<evidence type="ECO:0000256" key="6">
    <source>
        <dbReference type="ARBA" id="ARBA00004221"/>
    </source>
</evidence>
<keyword evidence="12" id="KW-0813">Transport</keyword>
<dbReference type="GO" id="GO:0030169">
    <property type="term" value="F:low-density lipoprotein particle binding"/>
    <property type="evidence" value="ECO:0007669"/>
    <property type="project" value="TreeGrafter"/>
</dbReference>
<comment type="catalytic activity">
    <reaction evidence="4">
        <text>tetradecanoate(out) = tetradecanoate(in)</text>
        <dbReference type="Rhea" id="RHEA:45252"/>
        <dbReference type="ChEBI" id="CHEBI:30807"/>
    </reaction>
    <physiologicalReaction direction="left-to-right" evidence="4">
        <dbReference type="Rhea" id="RHEA:45253"/>
    </physiologicalReaction>
</comment>
<gene>
    <name evidence="34" type="ORF">FQN60_005802</name>
</gene>
<evidence type="ECO:0000256" key="29">
    <source>
        <dbReference type="ARBA" id="ARBA00031821"/>
    </source>
</evidence>
<evidence type="ECO:0000256" key="27">
    <source>
        <dbReference type="ARBA" id="ARBA00023949"/>
    </source>
</evidence>
<evidence type="ECO:0000313" key="34">
    <source>
        <dbReference type="EMBL" id="KAA8580267.1"/>
    </source>
</evidence>
<organism evidence="34 35">
    <name type="scientific">Etheostoma spectabile</name>
    <name type="common">orangethroat darter</name>
    <dbReference type="NCBI Taxonomy" id="54343"/>
    <lineage>
        <taxon>Eukaryota</taxon>
        <taxon>Metazoa</taxon>
        <taxon>Chordata</taxon>
        <taxon>Craniata</taxon>
        <taxon>Vertebrata</taxon>
        <taxon>Euteleostomi</taxon>
        <taxon>Actinopterygii</taxon>
        <taxon>Neopterygii</taxon>
        <taxon>Teleostei</taxon>
        <taxon>Neoteleostei</taxon>
        <taxon>Acanthomorphata</taxon>
        <taxon>Eupercaria</taxon>
        <taxon>Perciformes</taxon>
        <taxon>Percoidei</taxon>
        <taxon>Percidae</taxon>
        <taxon>Etheostomatinae</taxon>
        <taxon>Etheostoma</taxon>
    </lineage>
</organism>
<protein>
    <recommendedName>
        <fullName evidence="11">Platelet glycoprotein 4</fullName>
    </recommendedName>
    <alternativeName>
        <fullName evidence="31">Glycoprotein IIIb</fullName>
    </alternativeName>
    <alternativeName>
        <fullName evidence="29">PAS IV</fullName>
    </alternativeName>
    <alternativeName>
        <fullName evidence="30">PAS-4</fullName>
    </alternativeName>
    <alternativeName>
        <fullName evidence="28">Platelet glycoprotein IV</fullName>
    </alternativeName>
</protein>
<dbReference type="GO" id="GO:0044539">
    <property type="term" value="P:long-chain fatty acid import into cell"/>
    <property type="evidence" value="ECO:0007669"/>
    <property type="project" value="TreeGrafter"/>
</dbReference>
<comment type="subcellular location">
    <subcellularLocation>
        <location evidence="6">Apical cell membrane</location>
    </subcellularLocation>
    <subcellularLocation>
        <location evidence="9">Cell membrane</location>
        <topology evidence="9">Multi-pass membrane protein</topology>
    </subcellularLocation>
    <subcellularLocation>
        <location evidence="8">Golgi apparatus</location>
    </subcellularLocation>
    <subcellularLocation>
        <location evidence="7">Membrane raft</location>
    </subcellularLocation>
</comment>
<reference evidence="34 35" key="1">
    <citation type="submission" date="2019-08" db="EMBL/GenBank/DDBJ databases">
        <title>A chromosome-level genome assembly, high-density linkage maps, and genome scans reveal the genomic architecture of hybrid incompatibilities underlying speciation via character displacement in darters (Percidae: Etheostominae).</title>
        <authorList>
            <person name="Moran R.L."/>
            <person name="Catchen J.M."/>
            <person name="Fuller R.C."/>
        </authorList>
    </citation>
    <scope>NUCLEOTIDE SEQUENCE [LARGE SCALE GENOMIC DNA]</scope>
    <source>
        <strain evidence="34">EspeVRDwgs_2016</strain>
        <tissue evidence="34">Muscle</tissue>
    </source>
</reference>
<evidence type="ECO:0000256" key="22">
    <source>
        <dbReference type="ARBA" id="ARBA00023139"/>
    </source>
</evidence>
<dbReference type="GO" id="GO:0016324">
    <property type="term" value="C:apical plasma membrane"/>
    <property type="evidence" value="ECO:0007669"/>
    <property type="project" value="UniProtKB-SubCell"/>
</dbReference>
<dbReference type="PANTHER" id="PTHR11923">
    <property type="entry name" value="SCAVENGER RECEPTOR CLASS B TYPE-1 SR-B1"/>
    <property type="match status" value="1"/>
</dbReference>
<evidence type="ECO:0000256" key="18">
    <source>
        <dbReference type="ARBA" id="ARBA00022989"/>
    </source>
</evidence>
<feature type="transmembrane region" description="Helical" evidence="33">
    <location>
        <begin position="422"/>
        <end position="441"/>
    </location>
</feature>
<comment type="catalytic activity">
    <reaction evidence="5">
        <text>butanoate(out) = butanoate(in)</text>
        <dbReference type="Rhea" id="RHEA:45248"/>
        <dbReference type="ChEBI" id="CHEBI:17968"/>
    </reaction>
    <physiologicalReaction direction="left-to-right" evidence="5">
        <dbReference type="Rhea" id="RHEA:45249"/>
    </physiologicalReaction>
</comment>
<comment type="catalytic activity">
    <reaction evidence="1">
        <text>(9Z,12Z)-octadecadienoate(out) = (9Z,12Z)-octadecadienoate(in)</text>
        <dbReference type="Rhea" id="RHEA:45264"/>
        <dbReference type="ChEBI" id="CHEBI:30245"/>
    </reaction>
    <physiologicalReaction direction="left-to-right" evidence="1">
        <dbReference type="Rhea" id="RHEA:45265"/>
    </physiologicalReaction>
</comment>
<evidence type="ECO:0000256" key="12">
    <source>
        <dbReference type="ARBA" id="ARBA00022448"/>
    </source>
</evidence>
<dbReference type="GO" id="GO:0005044">
    <property type="term" value="F:scavenger receptor activity"/>
    <property type="evidence" value="ECO:0007669"/>
    <property type="project" value="TreeGrafter"/>
</dbReference>
<dbReference type="GO" id="GO:0034383">
    <property type="term" value="P:low-density lipoprotein particle clearance"/>
    <property type="evidence" value="ECO:0007669"/>
    <property type="project" value="TreeGrafter"/>
</dbReference>
<evidence type="ECO:0000256" key="17">
    <source>
        <dbReference type="ARBA" id="ARBA00022889"/>
    </source>
</evidence>
<evidence type="ECO:0000256" key="3">
    <source>
        <dbReference type="ARBA" id="ARBA00000934"/>
    </source>
</evidence>
<evidence type="ECO:0000256" key="1">
    <source>
        <dbReference type="ARBA" id="ARBA00000542"/>
    </source>
</evidence>
<keyword evidence="16" id="KW-0832">Ubl conjugation</keyword>
<evidence type="ECO:0000313" key="35">
    <source>
        <dbReference type="Proteomes" id="UP000327493"/>
    </source>
</evidence>
<evidence type="ECO:0000256" key="5">
    <source>
        <dbReference type="ARBA" id="ARBA00001892"/>
    </source>
</evidence>
<dbReference type="GO" id="GO:0150094">
    <property type="term" value="P:amyloid-beta clearance by cellular catabolic process"/>
    <property type="evidence" value="ECO:0007669"/>
    <property type="project" value="TreeGrafter"/>
</dbReference>
<dbReference type="Pfam" id="PF01130">
    <property type="entry name" value="CD36"/>
    <property type="match status" value="1"/>
</dbReference>
<feature type="transmembrane region" description="Helical" evidence="33">
    <location>
        <begin position="9"/>
        <end position="31"/>
    </location>
</feature>
<dbReference type="GO" id="GO:0005794">
    <property type="term" value="C:Golgi apparatus"/>
    <property type="evidence" value="ECO:0007669"/>
    <property type="project" value="UniProtKB-SubCell"/>
</dbReference>
<dbReference type="GO" id="GO:0019915">
    <property type="term" value="P:lipid storage"/>
    <property type="evidence" value="ECO:0007669"/>
    <property type="project" value="TreeGrafter"/>
</dbReference>
<evidence type="ECO:0000256" key="24">
    <source>
        <dbReference type="ARBA" id="ARBA00023170"/>
    </source>
</evidence>
<evidence type="ECO:0000256" key="32">
    <source>
        <dbReference type="PIRSR" id="PIRSR605428-52"/>
    </source>
</evidence>
<evidence type="ECO:0000256" key="10">
    <source>
        <dbReference type="ARBA" id="ARBA00010532"/>
    </source>
</evidence>
<comment type="catalytic activity">
    <reaction evidence="27">
        <text>tetracosanoate(out) = tetracosanoate(in)</text>
        <dbReference type="Rhea" id="RHEA:45260"/>
        <dbReference type="ChEBI" id="CHEBI:31014"/>
    </reaction>
    <physiologicalReaction direction="left-to-right" evidence="27">
        <dbReference type="Rhea" id="RHEA:45261"/>
    </physiologicalReaction>
</comment>
<evidence type="ECO:0000256" key="8">
    <source>
        <dbReference type="ARBA" id="ARBA00004555"/>
    </source>
</evidence>
<comment type="similarity">
    <text evidence="10">Belongs to the CD36 family.</text>
</comment>
<sequence>MGCCNRRCGLIAGAVFGAVVAILGGILIPVGNSLIEGTVKKEAVIEPGTTAYDNWVSTGGMVYRQFWLFDVQNAQEVIQNGSSPVVVEKGPYTYRTRYLAKENITFYPNHTAAFLLPQGAIFEPSMSVGSDEDKVTTLNLAVAGSYSLVPEVLHAALENMIKKSNSSLFQTRTVHELLWGYIDPMLKDNVGLFAPYNGTYDGYYNVYTGKDDISKVGIIDMWQGHRSLGFWNDTYCDMINGTDASSFAPFVDKKKPLYFFSSDICRSVSAGFEESMDLKGIEVYRYTLQPNTLASPTENPDNRCFCKSFKTTRNCTLAGVLDVSSCKGGQPVFISLPHFLHGSAYLRENVQGLNPSEEHHGTFLDVEPTTGFTLRVLKKIKDYTIFPLVWLNETAAVDDETADMFKEELISRIDMLDIIQKALIGTGVCIFILCLISYCVVRRNLWEVIAAVAALPPVQQGLQFSQVPPERSRWLLLVLLLLLLFLLEARLSAGLKADSSSLGCNELAQAHGDCCLSVSTLTMASLSTRRRILATVRLKLFSVVRQ</sequence>
<keyword evidence="13" id="KW-1003">Cell membrane</keyword>
<dbReference type="PANTHER" id="PTHR11923:SF12">
    <property type="entry name" value="PLATELET GLYCOPROTEIN 4"/>
    <property type="match status" value="1"/>
</dbReference>
<dbReference type="GO" id="GO:0009986">
    <property type="term" value="C:cell surface"/>
    <property type="evidence" value="ECO:0007669"/>
    <property type="project" value="TreeGrafter"/>
</dbReference>
<keyword evidence="22" id="KW-0564">Palmitate</keyword>
<dbReference type="GO" id="GO:0005901">
    <property type="term" value="C:caveola"/>
    <property type="evidence" value="ECO:0007669"/>
    <property type="project" value="TreeGrafter"/>
</dbReference>
<dbReference type="PRINTS" id="PR01610">
    <property type="entry name" value="CD36ANTIGEN"/>
</dbReference>
<comment type="caution">
    <text evidence="34">The sequence shown here is derived from an EMBL/GenBank/DDBJ whole genome shotgun (WGS) entry which is preliminary data.</text>
</comment>
<evidence type="ECO:0000256" key="30">
    <source>
        <dbReference type="ARBA" id="ARBA00032188"/>
    </source>
</evidence>
<keyword evidence="26" id="KW-0449">Lipoprotein</keyword>
<evidence type="ECO:0000256" key="31">
    <source>
        <dbReference type="ARBA" id="ARBA00032780"/>
    </source>
</evidence>
<feature type="transmembrane region" description="Helical" evidence="33">
    <location>
        <begin position="474"/>
        <end position="493"/>
    </location>
</feature>
<keyword evidence="24" id="KW-0675">Receptor</keyword>
<name>A0A5J5CES3_9PERO</name>
<evidence type="ECO:0000256" key="26">
    <source>
        <dbReference type="ARBA" id="ARBA00023288"/>
    </source>
</evidence>
<keyword evidence="25" id="KW-0325">Glycoprotein</keyword>
<evidence type="ECO:0000256" key="25">
    <source>
        <dbReference type="ARBA" id="ARBA00023180"/>
    </source>
</evidence>
<dbReference type="Proteomes" id="UP000327493">
    <property type="component" value="Chromosome 23"/>
</dbReference>
<evidence type="ECO:0000256" key="14">
    <source>
        <dbReference type="ARBA" id="ARBA00022499"/>
    </source>
</evidence>
<dbReference type="GO" id="GO:0007155">
    <property type="term" value="P:cell adhesion"/>
    <property type="evidence" value="ECO:0007669"/>
    <property type="project" value="UniProtKB-KW"/>
</dbReference>
<keyword evidence="14" id="KW-1017">Isopeptide bond</keyword>
<keyword evidence="20" id="KW-0445">Lipid transport</keyword>
<evidence type="ECO:0000256" key="23">
    <source>
        <dbReference type="ARBA" id="ARBA00023157"/>
    </source>
</evidence>
<dbReference type="GO" id="GO:0042953">
    <property type="term" value="P:lipoprotein transport"/>
    <property type="evidence" value="ECO:0007669"/>
    <property type="project" value="TreeGrafter"/>
</dbReference>
<feature type="disulfide bond" evidence="32">
    <location>
        <begin position="265"/>
        <end position="326"/>
    </location>
</feature>
<evidence type="ECO:0000256" key="7">
    <source>
        <dbReference type="ARBA" id="ARBA00004285"/>
    </source>
</evidence>
<feature type="disulfide bond" evidence="32">
    <location>
        <begin position="306"/>
        <end position="315"/>
    </location>
</feature>
<evidence type="ECO:0000256" key="13">
    <source>
        <dbReference type="ARBA" id="ARBA00022475"/>
    </source>
</evidence>
<evidence type="ECO:0000256" key="9">
    <source>
        <dbReference type="ARBA" id="ARBA00004651"/>
    </source>
</evidence>
<evidence type="ECO:0000256" key="4">
    <source>
        <dbReference type="ARBA" id="ARBA00000996"/>
    </source>
</evidence>
<keyword evidence="21 33" id="KW-0472">Membrane</keyword>
<comment type="catalytic activity">
    <reaction evidence="2">
        <text>(9Z)-octadecenoate(out) = (9Z)-octadecenoate(in)</text>
        <dbReference type="Rhea" id="RHEA:33655"/>
        <dbReference type="ChEBI" id="CHEBI:30823"/>
    </reaction>
    <physiologicalReaction direction="left-to-right" evidence="2">
        <dbReference type="Rhea" id="RHEA:33656"/>
    </physiologicalReaction>
</comment>
<evidence type="ECO:0000256" key="28">
    <source>
        <dbReference type="ARBA" id="ARBA00029966"/>
    </source>
</evidence>
<evidence type="ECO:0000256" key="19">
    <source>
        <dbReference type="ARBA" id="ARBA00023034"/>
    </source>
</evidence>
<evidence type="ECO:0000256" key="16">
    <source>
        <dbReference type="ARBA" id="ARBA00022843"/>
    </source>
</evidence>
<evidence type="ECO:0000256" key="15">
    <source>
        <dbReference type="ARBA" id="ARBA00022692"/>
    </source>
</evidence>
<keyword evidence="15 33" id="KW-0812">Transmembrane</keyword>
<keyword evidence="23 32" id="KW-1015">Disulfide bond</keyword>
<dbReference type="PRINTS" id="PR01609">
    <property type="entry name" value="CD36FAMILY"/>
</dbReference>
<keyword evidence="17" id="KW-0130">Cell adhesion</keyword>
<evidence type="ECO:0000256" key="11">
    <source>
        <dbReference type="ARBA" id="ARBA00020772"/>
    </source>
</evidence>
<proteinExistence type="inferred from homology"/>
<dbReference type="GO" id="GO:0006898">
    <property type="term" value="P:receptor-mediated endocytosis"/>
    <property type="evidence" value="ECO:0007669"/>
    <property type="project" value="TreeGrafter"/>
</dbReference>
<keyword evidence="18 33" id="KW-1133">Transmembrane helix</keyword>
<comment type="catalytic activity">
    <reaction evidence="3">
        <text>hexadecanoate(out) = hexadecanoate(in)</text>
        <dbReference type="Rhea" id="RHEA:45256"/>
        <dbReference type="ChEBI" id="CHEBI:7896"/>
    </reaction>
    <physiologicalReaction direction="left-to-right" evidence="3">
        <dbReference type="Rhea" id="RHEA:45257"/>
    </physiologicalReaction>
</comment>
<dbReference type="EMBL" id="VOFY01000023">
    <property type="protein sequence ID" value="KAA8580267.1"/>
    <property type="molecule type" value="Genomic_DNA"/>
</dbReference>
<dbReference type="InterPro" id="IPR005428">
    <property type="entry name" value="CD36/SCARB1/SNMP1"/>
</dbReference>